<evidence type="ECO:0000259" key="4">
    <source>
        <dbReference type="Pfam" id="PF12770"/>
    </source>
</evidence>
<keyword evidence="1" id="KW-0802">TPR repeat</keyword>
<dbReference type="SMART" id="SM00028">
    <property type="entry name" value="TPR"/>
    <property type="match status" value="3"/>
</dbReference>
<dbReference type="RefSeq" id="WP_183476352.1">
    <property type="nucleotide sequence ID" value="NZ_JACIFO010000002.1"/>
</dbReference>
<dbReference type="Pfam" id="PF12770">
    <property type="entry name" value="CHAT"/>
    <property type="match status" value="1"/>
</dbReference>
<evidence type="ECO:0000256" key="2">
    <source>
        <dbReference type="SAM" id="Phobius"/>
    </source>
</evidence>
<evidence type="ECO:0000256" key="3">
    <source>
        <dbReference type="SAM" id="SignalP"/>
    </source>
</evidence>
<dbReference type="InterPro" id="IPR019734">
    <property type="entry name" value="TPR_rpt"/>
</dbReference>
<keyword evidence="2" id="KW-1133">Transmembrane helix</keyword>
<feature type="chain" id="PRO_5033059535" evidence="3">
    <location>
        <begin position="21"/>
        <end position="1021"/>
    </location>
</feature>
<evidence type="ECO:0000256" key="1">
    <source>
        <dbReference type="PROSITE-ProRule" id="PRU00339"/>
    </source>
</evidence>
<evidence type="ECO:0000313" key="5">
    <source>
        <dbReference type="EMBL" id="MBB4118372.1"/>
    </source>
</evidence>
<dbReference type="AlphaFoldDB" id="A0A840EGJ5"/>
<dbReference type="EMBL" id="JACIFO010000002">
    <property type="protein sequence ID" value="MBB4118372.1"/>
    <property type="molecule type" value="Genomic_DNA"/>
</dbReference>
<protein>
    <submittedName>
        <fullName evidence="5">CHAT domain-containing protein</fullName>
    </submittedName>
</protein>
<sequence length="1021" mass="117542">MKNKIVLIFAFLLTSIHLFSQNEWDLHTKKADSLDLNFQFQAALNYRTKALELADKAPDSTQKMLRGLQLFTKAEASFSFTKKSNIEAYQLMQNAIDTLQEANAAPERMSRVNRRLAENSFDYMYNPKEAEKYLGKAFNYFSETTQKDTIYLIEMLEFSGYMKILSRDYEEAIKTNEKGLKLFDELKVKSDKDLELKSKIYYNMALLYNAQFMDIPQKEYQYTIASKEVLEQMESLHNESIINTYRRLALFEREYNNYESSINYINKALKLYKKHQQELSANPQIGFKLEFALYRSYLTILMDKSEQGDRSEEQLILENLREVIKITQENQLDEVEKANYKGILSIVTRYYLGHNLPGEAEKYNNLAKKVVFDSKKAPYSLETFNQQVKIDEINILFQKKHYQQALDLIDEAEKTGGNLHDQRLLELKAECLFSRNKLALGYEVINQILIKISNQNITFKLPESEVQNFVPGEAISDAVRLVRLAESFREYYGEYSSEEEKLYWLALAQFQNNIGNTPLNKTLKNTFDKITAGLINSALERPFSDEENNQLLNFIEKVSSQEFINKFLLKREIAGSTQHYNLIEEEQYLRAYITYLKKEYLKQKEETLKQQIFEKELELKKVTEKIATQYKSNNPFVSPAIDIKSLTGENIIKFKALDNQLFKITIREGNITYTKLENYNNIKQEIEHYLESINNLNVGINDLKKQGAHLYKKLFTNDFDTAATVTTIIPDDVLHYLPFDLLVKDNKYLVENYTISYTPSLYFIAEQTSTPVSSKAEKAIFFAPEYSGQLAESKLAVRGEAYSLLGAKEEVTQISSFIEGDVYIGNQASKTQFKSLENNVSVIHLAMHSNLNDKAPELSNLVFSDSEQDYEMYISELYGLSFNANLAVLSACNTGIGGFKDGGNLVSMHYAFTTAGIPSTVASLWNAPDLSTKEIMVAFYKNLQNGENKATALQNAKLDYLKNTTNANLQHPFYWAGFVLSGDKTPILLAEKSEWTDGLWLALIVIAILILVYAYFKKIKK</sequence>
<feature type="repeat" description="TPR" evidence="1">
    <location>
        <begin position="242"/>
        <end position="275"/>
    </location>
</feature>
<reference evidence="5 6" key="1">
    <citation type="submission" date="2020-08" db="EMBL/GenBank/DDBJ databases">
        <title>Genomic Encyclopedia of Type Strains, Phase IV (KMG-IV): sequencing the most valuable type-strain genomes for metagenomic binning, comparative biology and taxonomic classification.</title>
        <authorList>
            <person name="Goeker M."/>
        </authorList>
    </citation>
    <scope>NUCLEOTIDE SEQUENCE [LARGE SCALE GENOMIC DNA]</scope>
    <source>
        <strain evidence="5 6">DSM 29568</strain>
    </source>
</reference>
<feature type="signal peptide" evidence="3">
    <location>
        <begin position="1"/>
        <end position="20"/>
    </location>
</feature>
<dbReference type="SUPFAM" id="SSF48452">
    <property type="entry name" value="TPR-like"/>
    <property type="match status" value="1"/>
</dbReference>
<gene>
    <name evidence="5" type="ORF">GGR32_000646</name>
</gene>
<dbReference type="InterPro" id="IPR011990">
    <property type="entry name" value="TPR-like_helical_dom_sf"/>
</dbReference>
<proteinExistence type="predicted"/>
<feature type="transmembrane region" description="Helical" evidence="2">
    <location>
        <begin position="998"/>
        <end position="1016"/>
    </location>
</feature>
<dbReference type="Proteomes" id="UP000553034">
    <property type="component" value="Unassembled WGS sequence"/>
</dbReference>
<organism evidence="5 6">
    <name type="scientific">Mesonia hippocampi</name>
    <dbReference type="NCBI Taxonomy" id="1628250"/>
    <lineage>
        <taxon>Bacteria</taxon>
        <taxon>Pseudomonadati</taxon>
        <taxon>Bacteroidota</taxon>
        <taxon>Flavobacteriia</taxon>
        <taxon>Flavobacteriales</taxon>
        <taxon>Flavobacteriaceae</taxon>
        <taxon>Mesonia</taxon>
    </lineage>
</organism>
<comment type="caution">
    <text evidence="5">The sequence shown here is derived from an EMBL/GenBank/DDBJ whole genome shotgun (WGS) entry which is preliminary data.</text>
</comment>
<name>A0A840EGJ5_9FLAO</name>
<dbReference type="Gene3D" id="1.25.40.10">
    <property type="entry name" value="Tetratricopeptide repeat domain"/>
    <property type="match status" value="1"/>
</dbReference>
<keyword evidence="3" id="KW-0732">Signal</keyword>
<dbReference type="InterPro" id="IPR024983">
    <property type="entry name" value="CHAT_dom"/>
</dbReference>
<accession>A0A840EGJ5</accession>
<keyword evidence="2" id="KW-0812">Transmembrane</keyword>
<feature type="domain" description="CHAT" evidence="4">
    <location>
        <begin position="722"/>
        <end position="983"/>
    </location>
</feature>
<evidence type="ECO:0000313" key="6">
    <source>
        <dbReference type="Proteomes" id="UP000553034"/>
    </source>
</evidence>
<keyword evidence="2" id="KW-0472">Membrane</keyword>
<dbReference type="PANTHER" id="PTHR10098">
    <property type="entry name" value="RAPSYN-RELATED"/>
    <property type="match status" value="1"/>
</dbReference>
<keyword evidence="6" id="KW-1185">Reference proteome</keyword>
<dbReference type="PROSITE" id="PS50005">
    <property type="entry name" value="TPR"/>
    <property type="match status" value="1"/>
</dbReference>